<name>A0A0K2TYJ2_LEPSM</name>
<organism evidence="1">
    <name type="scientific">Lepeophtheirus salmonis</name>
    <name type="common">Salmon louse</name>
    <name type="synonym">Caligus salmonis</name>
    <dbReference type="NCBI Taxonomy" id="72036"/>
    <lineage>
        <taxon>Eukaryota</taxon>
        <taxon>Metazoa</taxon>
        <taxon>Ecdysozoa</taxon>
        <taxon>Arthropoda</taxon>
        <taxon>Crustacea</taxon>
        <taxon>Multicrustacea</taxon>
        <taxon>Hexanauplia</taxon>
        <taxon>Copepoda</taxon>
        <taxon>Siphonostomatoida</taxon>
        <taxon>Caligidae</taxon>
        <taxon>Lepeophtheirus</taxon>
    </lineage>
</organism>
<evidence type="ECO:0000313" key="1">
    <source>
        <dbReference type="EMBL" id="CDW31068.1"/>
    </source>
</evidence>
<proteinExistence type="predicted"/>
<dbReference type="EMBL" id="HACA01013706">
    <property type="protein sequence ID" value="CDW31067.1"/>
    <property type="molecule type" value="Transcribed_RNA"/>
</dbReference>
<sequence>MKSSYTYIKKQNTFIKKTMIVYFQELGVLSSPPPSLSIQSTKKTDFTQPHLGNEIEGLLCVNSLSLSLSILSFHSIPNIVNPYVLLLEPDRYIGEPILGIYQTIQYRHNICR</sequence>
<protein>
    <submittedName>
        <fullName evidence="1">Uncharacterized protein</fullName>
    </submittedName>
</protein>
<accession>A0A0K2TYJ2</accession>
<reference evidence="1" key="1">
    <citation type="submission" date="2014-05" db="EMBL/GenBank/DDBJ databases">
        <authorList>
            <person name="Chronopoulou M."/>
        </authorList>
    </citation>
    <scope>NUCLEOTIDE SEQUENCE</scope>
    <source>
        <tissue evidence="1">Whole organism</tissue>
    </source>
</reference>
<dbReference type="AlphaFoldDB" id="A0A0K2TYJ2"/>
<dbReference type="EMBL" id="HACA01013707">
    <property type="protein sequence ID" value="CDW31068.1"/>
    <property type="molecule type" value="Transcribed_RNA"/>
</dbReference>